<evidence type="ECO:0000256" key="1">
    <source>
        <dbReference type="SAM" id="MobiDB-lite"/>
    </source>
</evidence>
<feature type="compositionally biased region" description="Basic and acidic residues" evidence="1">
    <location>
        <begin position="95"/>
        <end position="109"/>
    </location>
</feature>
<feature type="compositionally biased region" description="Polar residues" evidence="1">
    <location>
        <begin position="205"/>
        <end position="219"/>
    </location>
</feature>
<evidence type="ECO:0000313" key="3">
    <source>
        <dbReference type="Proteomes" id="UP000037136"/>
    </source>
</evidence>
<feature type="region of interest" description="Disordered" evidence="1">
    <location>
        <begin position="236"/>
        <end position="284"/>
    </location>
</feature>
<keyword evidence="3" id="KW-1185">Reference proteome</keyword>
<accession>A0A2A9PKH6</accession>
<sequence length="297" mass="32606">MKFRTTPTRSKNFIAKWISVIGSVSWQHALRVFRSKSLDSIIEFFATYLPDHHSDYNDASSTSGSSDADSVHTLSTKASSSDHIYSSLFLDGELPPHDSEPCSPNHDDACPEDVMSSVSSLSDFHSRGFSTNPPSRSMSFSGSEYGCCHMDDVSENDAQPADDDAAATSCSPSQSGSSLPPQDNDEFPSAHHAQEQFDPLGPVTSVDTTMESNTPTPRQDGTACCYMDYKPVKWKASQQSPSPKPLCRSVGSPARDVRRSPEEALSRVQKPMPDALRKRPRGRRRLERKYCEASGCI</sequence>
<name>A0A2A9PKH6_OPHUN</name>
<dbReference type="Proteomes" id="UP000037136">
    <property type="component" value="Unassembled WGS sequence"/>
</dbReference>
<evidence type="ECO:0000313" key="2">
    <source>
        <dbReference type="EMBL" id="PFH61380.1"/>
    </source>
</evidence>
<feature type="region of interest" description="Disordered" evidence="1">
    <location>
        <begin position="151"/>
        <end position="222"/>
    </location>
</feature>
<feature type="region of interest" description="Disordered" evidence="1">
    <location>
        <begin position="95"/>
        <end position="115"/>
    </location>
</feature>
<reference evidence="2 3" key="2">
    <citation type="journal article" date="2017" name="Sci. Rep.">
        <title>Ant-infecting Ophiocordyceps genomes reveal a high diversity of potential behavioral manipulation genes and a possible major role for enterotoxins.</title>
        <authorList>
            <person name="de Bekker C."/>
            <person name="Ohm R.A."/>
            <person name="Evans H.C."/>
            <person name="Brachmann A."/>
            <person name="Hughes D.P."/>
        </authorList>
    </citation>
    <scope>NUCLEOTIDE SEQUENCE [LARGE SCALE GENOMIC DNA]</scope>
    <source>
        <strain evidence="2 3">SC16a</strain>
    </source>
</reference>
<dbReference type="EMBL" id="LAZP02000074">
    <property type="protein sequence ID" value="PFH61380.1"/>
    <property type="molecule type" value="Genomic_DNA"/>
</dbReference>
<dbReference type="AlphaFoldDB" id="A0A2A9PKH6"/>
<dbReference type="OrthoDB" id="4366798at2759"/>
<comment type="caution">
    <text evidence="2">The sequence shown here is derived from an EMBL/GenBank/DDBJ whole genome shotgun (WGS) entry which is preliminary data.</text>
</comment>
<feature type="compositionally biased region" description="Basic and acidic residues" evidence="1">
    <location>
        <begin position="255"/>
        <end position="265"/>
    </location>
</feature>
<protein>
    <submittedName>
        <fullName evidence="2">Uncharacterized protein</fullName>
    </submittedName>
</protein>
<feature type="compositionally biased region" description="Low complexity" evidence="1">
    <location>
        <begin position="166"/>
        <end position="181"/>
    </location>
</feature>
<proteinExistence type="predicted"/>
<organism evidence="2 3">
    <name type="scientific">Ophiocordyceps unilateralis</name>
    <name type="common">Zombie-ant fungus</name>
    <name type="synonym">Torrubia unilateralis</name>
    <dbReference type="NCBI Taxonomy" id="268505"/>
    <lineage>
        <taxon>Eukaryota</taxon>
        <taxon>Fungi</taxon>
        <taxon>Dikarya</taxon>
        <taxon>Ascomycota</taxon>
        <taxon>Pezizomycotina</taxon>
        <taxon>Sordariomycetes</taxon>
        <taxon>Hypocreomycetidae</taxon>
        <taxon>Hypocreales</taxon>
        <taxon>Ophiocordycipitaceae</taxon>
        <taxon>Ophiocordyceps</taxon>
    </lineage>
</organism>
<reference evidence="2 3" key="1">
    <citation type="journal article" date="2015" name="BMC Genomics">
        <title>Gene expression during zombie ant biting behavior reflects the complexity underlying fungal parasitic behavioral manipulation.</title>
        <authorList>
            <person name="de Bekker C."/>
            <person name="Ohm R.A."/>
            <person name="Loreto R.G."/>
            <person name="Sebastian A."/>
            <person name="Albert I."/>
            <person name="Merrow M."/>
            <person name="Brachmann A."/>
            <person name="Hughes D.P."/>
        </authorList>
    </citation>
    <scope>NUCLEOTIDE SEQUENCE [LARGE SCALE GENOMIC DNA]</scope>
    <source>
        <strain evidence="2 3">SC16a</strain>
    </source>
</reference>
<gene>
    <name evidence="2" type="ORF">XA68_17492</name>
</gene>